<comment type="caution">
    <text evidence="2">The sequence shown here is derived from an EMBL/GenBank/DDBJ whole genome shotgun (WGS) entry which is preliminary data.</text>
</comment>
<organism evidence="2">
    <name type="scientific">marine sediment metagenome</name>
    <dbReference type="NCBI Taxonomy" id="412755"/>
    <lineage>
        <taxon>unclassified sequences</taxon>
        <taxon>metagenomes</taxon>
        <taxon>ecological metagenomes</taxon>
    </lineage>
</organism>
<name>X1B183_9ZZZZ</name>
<evidence type="ECO:0000313" key="2">
    <source>
        <dbReference type="EMBL" id="GAG78018.1"/>
    </source>
</evidence>
<gene>
    <name evidence="2" type="ORF">S01H4_31134</name>
</gene>
<dbReference type="InterPro" id="IPR002509">
    <property type="entry name" value="NODB_dom"/>
</dbReference>
<accession>X1B183</accession>
<proteinExistence type="predicted"/>
<dbReference type="GO" id="GO:0016810">
    <property type="term" value="F:hydrolase activity, acting on carbon-nitrogen (but not peptide) bonds"/>
    <property type="evidence" value="ECO:0007669"/>
    <property type="project" value="InterPro"/>
</dbReference>
<dbReference type="PANTHER" id="PTHR47561:SF1">
    <property type="entry name" value="POLYSACCHARIDE DEACETYLASE FAMILY PROTEIN (AFU_ORTHOLOGUE AFUA_6G05030)"/>
    <property type="match status" value="1"/>
</dbReference>
<protein>
    <recommendedName>
        <fullName evidence="1">NodB homology domain-containing protein</fullName>
    </recommendedName>
</protein>
<evidence type="ECO:0000259" key="1">
    <source>
        <dbReference type="PROSITE" id="PS51677"/>
    </source>
</evidence>
<sequence length="166" mass="19335">MIVLKKNIFFTVDLEEWYHTKWFDTSYIFSKYFPNGLPDSDIKLTTARLLDLCEKYGVRITFFVLVSVIKRNPGLLEDITSRGHEVAIHGLEHQSILELGPEEFKLQIHEAKNYTERQIGERVYGYRAPYFQINSEGIEIIEDCGYKYDSSINPCLKIPGWYGDPS</sequence>
<dbReference type="EMBL" id="BART01016143">
    <property type="protein sequence ID" value="GAG78018.1"/>
    <property type="molecule type" value="Genomic_DNA"/>
</dbReference>
<dbReference type="Pfam" id="PF01522">
    <property type="entry name" value="Polysacc_deac_1"/>
    <property type="match status" value="1"/>
</dbReference>
<dbReference type="Gene3D" id="3.20.20.370">
    <property type="entry name" value="Glycoside hydrolase/deacetylase"/>
    <property type="match status" value="1"/>
</dbReference>
<dbReference type="PANTHER" id="PTHR47561">
    <property type="entry name" value="POLYSACCHARIDE DEACETYLASE FAMILY PROTEIN (AFU_ORTHOLOGUE AFUA_6G05030)"/>
    <property type="match status" value="1"/>
</dbReference>
<dbReference type="GO" id="GO:0005975">
    <property type="term" value="P:carbohydrate metabolic process"/>
    <property type="evidence" value="ECO:0007669"/>
    <property type="project" value="InterPro"/>
</dbReference>
<dbReference type="InterPro" id="IPR011330">
    <property type="entry name" value="Glyco_hydro/deAcase_b/a-brl"/>
</dbReference>
<dbReference type="SUPFAM" id="SSF88713">
    <property type="entry name" value="Glycoside hydrolase/deacetylase"/>
    <property type="match status" value="1"/>
</dbReference>
<feature type="domain" description="NodB homology" evidence="1">
    <location>
        <begin position="26"/>
        <end position="166"/>
    </location>
</feature>
<feature type="non-terminal residue" evidence="2">
    <location>
        <position position="166"/>
    </location>
</feature>
<dbReference type="PROSITE" id="PS51677">
    <property type="entry name" value="NODB"/>
    <property type="match status" value="1"/>
</dbReference>
<reference evidence="2" key="1">
    <citation type="journal article" date="2014" name="Front. Microbiol.">
        <title>High frequency of phylogenetically diverse reductive dehalogenase-homologous genes in deep subseafloor sedimentary metagenomes.</title>
        <authorList>
            <person name="Kawai M."/>
            <person name="Futagami T."/>
            <person name="Toyoda A."/>
            <person name="Takaki Y."/>
            <person name="Nishi S."/>
            <person name="Hori S."/>
            <person name="Arai W."/>
            <person name="Tsubouchi T."/>
            <person name="Morono Y."/>
            <person name="Uchiyama I."/>
            <person name="Ito T."/>
            <person name="Fujiyama A."/>
            <person name="Inagaki F."/>
            <person name="Takami H."/>
        </authorList>
    </citation>
    <scope>NUCLEOTIDE SEQUENCE</scope>
    <source>
        <strain evidence="2">Expedition CK06-06</strain>
    </source>
</reference>
<dbReference type="AlphaFoldDB" id="X1B183"/>